<proteinExistence type="predicted"/>
<name>A0A382L578_9ZZZZ</name>
<protein>
    <submittedName>
        <fullName evidence="1">Uncharacterized protein</fullName>
    </submittedName>
</protein>
<evidence type="ECO:0000313" key="1">
    <source>
        <dbReference type="EMBL" id="SVC31820.1"/>
    </source>
</evidence>
<organism evidence="1">
    <name type="scientific">marine metagenome</name>
    <dbReference type="NCBI Taxonomy" id="408172"/>
    <lineage>
        <taxon>unclassified sequences</taxon>
        <taxon>metagenomes</taxon>
        <taxon>ecological metagenomes</taxon>
    </lineage>
</organism>
<dbReference type="EMBL" id="UINC01084820">
    <property type="protein sequence ID" value="SVC31820.1"/>
    <property type="molecule type" value="Genomic_DNA"/>
</dbReference>
<accession>A0A382L578</accession>
<feature type="non-terminal residue" evidence="1">
    <location>
        <position position="331"/>
    </location>
</feature>
<gene>
    <name evidence="1" type="ORF">METZ01_LOCUS284674</name>
</gene>
<dbReference type="AlphaFoldDB" id="A0A382L578"/>
<reference evidence="1" key="1">
    <citation type="submission" date="2018-05" db="EMBL/GenBank/DDBJ databases">
        <authorList>
            <person name="Lanie J.A."/>
            <person name="Ng W.-L."/>
            <person name="Kazmierczak K.M."/>
            <person name="Andrzejewski T.M."/>
            <person name="Davidsen T.M."/>
            <person name="Wayne K.J."/>
            <person name="Tettelin H."/>
            <person name="Glass J.I."/>
            <person name="Rusch D."/>
            <person name="Podicherti R."/>
            <person name="Tsui H.-C.T."/>
            <person name="Winkler M.E."/>
        </authorList>
    </citation>
    <scope>NUCLEOTIDE SEQUENCE</scope>
</reference>
<sequence length="331" mass="33533">MKFSKCVALFAATLVGFGVVASDAAMVTSVKILSPADSGALRGIDSTFSVEAKILDFTPADSLEVIFYLVTSNDSTVVADGVNTGARALASAIGKSIKTTTGVAQKIRTSSGLVLNSTAAGSSDDRSALRGSEGNLIAVRATRGKSLVSTASYLGDADSVTAKVTGDTTTFTWYGKVHHSSGTVNGIRAAAIAIDPTSPDTSLPKLSAGSLLINIDADRPVNPGSMVTNSSAAAGVSKIGTPNFTISGLANSAPNNVVLGINDSLKLDIKLGSATDAVLIGDSLSVIAEAFGKSYAVSKSARSSDTLKWRRVIAEGDYGDFVGTQDAPGSG</sequence>